<dbReference type="PANTHER" id="PTHR40459:SF1">
    <property type="entry name" value="CONSERVED HYPOTHETICAL ALANINE AND LEUCINE RICH PROTEIN"/>
    <property type="match status" value="1"/>
</dbReference>
<dbReference type="InterPro" id="IPR019665">
    <property type="entry name" value="OxRdtase/DH_put_Rossmann_dom"/>
</dbReference>
<evidence type="ECO:0000313" key="3">
    <source>
        <dbReference type="EMBL" id="AXT45593.1"/>
    </source>
</evidence>
<reference evidence="3 4" key="1">
    <citation type="submission" date="2018-08" db="EMBL/GenBank/DDBJ databases">
        <title>Complete genome sequence of JP2-74.</title>
        <authorList>
            <person name="Wu L."/>
        </authorList>
    </citation>
    <scope>NUCLEOTIDE SEQUENCE [LARGE SCALE GENOMIC DNA]</scope>
    <source>
        <strain evidence="3 4">JP2-74</strain>
    </source>
</reference>
<proteinExistence type="predicted"/>
<gene>
    <name evidence="3" type="ORF">D1345_05075</name>
</gene>
<evidence type="ECO:0000259" key="2">
    <source>
        <dbReference type="Pfam" id="PF10728"/>
    </source>
</evidence>
<dbReference type="PANTHER" id="PTHR40459">
    <property type="entry name" value="CONSERVED HYPOTHETICAL ALANINE AND LEUCINE RICH PROTEIN"/>
    <property type="match status" value="1"/>
</dbReference>
<dbReference type="InterPro" id="IPR036291">
    <property type="entry name" value="NAD(P)-bd_dom_sf"/>
</dbReference>
<dbReference type="Gene3D" id="1.10.1040.20">
    <property type="entry name" value="ProC-like, C-terminal domain"/>
    <property type="match status" value="1"/>
</dbReference>
<dbReference type="Proteomes" id="UP000259465">
    <property type="component" value="Chromosome"/>
</dbReference>
<dbReference type="InterPro" id="IPR018931">
    <property type="entry name" value="DUF2520"/>
</dbReference>
<dbReference type="InterPro" id="IPR008927">
    <property type="entry name" value="6-PGluconate_DH-like_C_sf"/>
</dbReference>
<dbReference type="Pfam" id="PF10727">
    <property type="entry name" value="Rossmann-like"/>
    <property type="match status" value="1"/>
</dbReference>
<organism evidence="3 4">
    <name type="scientific">Chromobacterium rhizoryzae</name>
    <dbReference type="NCBI Taxonomy" id="1778675"/>
    <lineage>
        <taxon>Bacteria</taxon>
        <taxon>Pseudomonadati</taxon>
        <taxon>Pseudomonadota</taxon>
        <taxon>Betaproteobacteria</taxon>
        <taxon>Neisseriales</taxon>
        <taxon>Chromobacteriaceae</taxon>
        <taxon>Chromobacterium</taxon>
    </lineage>
</organism>
<dbReference type="EMBL" id="CP031968">
    <property type="protein sequence ID" value="AXT45593.1"/>
    <property type="molecule type" value="Genomic_DNA"/>
</dbReference>
<dbReference type="AlphaFoldDB" id="A0AAD0W8A9"/>
<sequence>MIRINIIGAGRLGKTLAALARRSGRYSVQDVMTRNMGSAAAACAFIGMGRPVTEWVDLAAADLYLLAVPDAAIADCAQRLAAAGVPSGAVVFHASGVSGSELLRATAARGAYIGSLHPAFSFADPAVALEGFSDVLCALEGDAEACVALRALAQAIGGRPFELTNGGKPAYHAALSVASNYLVTLTAIARHLAGQGGVPEELITPLLGGLMRQTLENALALGPQAALTGPIARGDASTVALHLQAMDDGELRAVYQALGRQTVALAGEGLPEPARRQVLSALAFEEGSEPVQGLASQGETGENG</sequence>
<evidence type="ECO:0000313" key="4">
    <source>
        <dbReference type="Proteomes" id="UP000259465"/>
    </source>
</evidence>
<evidence type="ECO:0000259" key="1">
    <source>
        <dbReference type="Pfam" id="PF10727"/>
    </source>
</evidence>
<name>A0AAD0W8A9_9NEIS</name>
<accession>A0AAD0W8A9</accession>
<feature type="domain" description="Putative oxidoreductase/dehydrogenase Rossmann-like" evidence="1">
    <location>
        <begin position="3"/>
        <end position="118"/>
    </location>
</feature>
<dbReference type="RefSeq" id="WP_081950340.1">
    <property type="nucleotide sequence ID" value="NZ_CP031968.1"/>
</dbReference>
<dbReference type="SUPFAM" id="SSF51735">
    <property type="entry name" value="NAD(P)-binding Rossmann-fold domains"/>
    <property type="match status" value="1"/>
</dbReference>
<protein>
    <submittedName>
        <fullName evidence="3">DUF2520 domain-containing protein</fullName>
    </submittedName>
</protein>
<dbReference type="InterPro" id="IPR037108">
    <property type="entry name" value="TM1727-like_C_sf"/>
</dbReference>
<dbReference type="Gene3D" id="3.40.50.720">
    <property type="entry name" value="NAD(P)-binding Rossmann-like Domain"/>
    <property type="match status" value="1"/>
</dbReference>
<keyword evidence="4" id="KW-1185">Reference proteome</keyword>
<dbReference type="SUPFAM" id="SSF48179">
    <property type="entry name" value="6-phosphogluconate dehydrogenase C-terminal domain-like"/>
    <property type="match status" value="1"/>
</dbReference>
<dbReference type="Pfam" id="PF10728">
    <property type="entry name" value="DUF2520"/>
    <property type="match status" value="1"/>
</dbReference>
<dbReference type="KEGG" id="crz:D1345_05075"/>
<feature type="domain" description="DUF2520" evidence="2">
    <location>
        <begin position="136"/>
        <end position="262"/>
    </location>
</feature>